<evidence type="ECO:0000313" key="5">
    <source>
        <dbReference type="Proteomes" id="UP000001542"/>
    </source>
</evidence>
<dbReference type="GO" id="GO:0015936">
    <property type="term" value="P:coenzyme A metabolic process"/>
    <property type="evidence" value="ECO:0007669"/>
    <property type="project" value="InterPro"/>
</dbReference>
<dbReference type="SMR" id="A2DP85"/>
<sequence length="425" mass="45177">MSSAIPGFFKLSIEERQAALKSMFNLTDEEVALLKSTEHGLTFNAADTMIENLIAMHSTPVGVATNFIVDGKEIMIPMALEEPSVIAGASLAAKLCRSTGGFTTASGVNICSGQVVLIVPEGETGALSKVSELRNEIINIANGTMPSMVARNGGVHDVDYRLIQTRSGLTLSVDIHINVCDAMGANCVNTACEAVLKYLSEKLDWEPLMAILSNLPLKRIIHAECKWPIKLLAQGGFTGMQVAQRIVAAADFAAADPARASTHRKGIMNGVTAVVLATGNDTRAVEAAVHSYATQSENPALTKYRIDNGTNLVGEIWLPIPVGVVGGSIRRNPDVMLMRKMLKADNADTLARTIATVGLANNFAAIRAIVTNGICAGHMKLHSRNIACEAGCAEKHIDTVASKLIESGDISVRNAIRILQTCHLV</sequence>
<dbReference type="Gene3D" id="1.10.8.660">
    <property type="match status" value="1"/>
</dbReference>
<dbReference type="VEuPathDB" id="TrichDB:TVAGG3_0910490"/>
<name>A2DP85_TRIV3</name>
<evidence type="ECO:0000256" key="3">
    <source>
        <dbReference type="RuleBase" id="RU361219"/>
    </source>
</evidence>
<dbReference type="Pfam" id="PF00368">
    <property type="entry name" value="HMG-CoA_red"/>
    <property type="match status" value="1"/>
</dbReference>
<dbReference type="Proteomes" id="UP000001542">
    <property type="component" value="Unassembled WGS sequence"/>
</dbReference>
<dbReference type="InParanoid" id="A2DP85"/>
<gene>
    <name evidence="4" type="ORF">TVAG_016150</name>
</gene>
<dbReference type="GO" id="GO:0005789">
    <property type="term" value="C:endoplasmic reticulum membrane"/>
    <property type="evidence" value="ECO:0007669"/>
    <property type="project" value="UniProtKB-SubCell"/>
</dbReference>
<protein>
    <recommendedName>
        <fullName evidence="3">3-hydroxy-3-methylglutaryl coenzyme A reductase</fullName>
        <shortName evidence="3">HMG-CoA reductase</shortName>
    </recommendedName>
</protein>
<dbReference type="PANTHER" id="PTHR10572:SF24">
    <property type="entry name" value="3-HYDROXY-3-METHYLGLUTARYL-COENZYME A REDUCTASE"/>
    <property type="match status" value="1"/>
</dbReference>
<dbReference type="OrthoDB" id="310654at2759"/>
<proteinExistence type="inferred from homology"/>
<keyword evidence="2 3" id="KW-0560">Oxidoreductase</keyword>
<organism evidence="4 5">
    <name type="scientific">Trichomonas vaginalis (strain ATCC PRA-98 / G3)</name>
    <dbReference type="NCBI Taxonomy" id="412133"/>
    <lineage>
        <taxon>Eukaryota</taxon>
        <taxon>Metamonada</taxon>
        <taxon>Parabasalia</taxon>
        <taxon>Trichomonadida</taxon>
        <taxon>Trichomonadidae</taxon>
        <taxon>Trichomonas</taxon>
    </lineage>
</organism>
<dbReference type="VEuPathDB" id="TrichDB:TVAG_016150"/>
<dbReference type="NCBIfam" id="TIGR00532">
    <property type="entry name" value="HMG_CoA_R_NAD"/>
    <property type="match status" value="1"/>
</dbReference>
<dbReference type="SUPFAM" id="SSF55035">
    <property type="entry name" value="NAD-binding domain of HMG-CoA reductase"/>
    <property type="match status" value="1"/>
</dbReference>
<dbReference type="AlphaFoldDB" id="A2DP85"/>
<dbReference type="STRING" id="5722.A2DP85"/>
<accession>A2DP85</accession>
<dbReference type="eggNOG" id="KOG2480">
    <property type="taxonomic scope" value="Eukaryota"/>
</dbReference>
<dbReference type="PANTHER" id="PTHR10572">
    <property type="entry name" value="3-HYDROXY-3-METHYLGLUTARYL-COENZYME A REDUCTASE"/>
    <property type="match status" value="1"/>
</dbReference>
<evidence type="ECO:0000256" key="2">
    <source>
        <dbReference type="ARBA" id="ARBA00023002"/>
    </source>
</evidence>
<dbReference type="OMA" id="GHMKMHL"/>
<dbReference type="RefSeq" id="XP_001329920.1">
    <property type="nucleotide sequence ID" value="XM_001329885.1"/>
</dbReference>
<comment type="similarity">
    <text evidence="1 3">Belongs to the HMG-CoA reductase family.</text>
</comment>
<reference evidence="4" key="1">
    <citation type="submission" date="2006-10" db="EMBL/GenBank/DDBJ databases">
        <authorList>
            <person name="Amadeo P."/>
            <person name="Zhao Q."/>
            <person name="Wortman J."/>
            <person name="Fraser-Liggett C."/>
            <person name="Carlton J."/>
        </authorList>
    </citation>
    <scope>NUCLEOTIDE SEQUENCE</scope>
    <source>
        <strain evidence="4">G3</strain>
    </source>
</reference>
<keyword evidence="3" id="KW-0256">Endoplasmic reticulum</keyword>
<dbReference type="KEGG" id="tva:4775805"/>
<reference evidence="4" key="2">
    <citation type="journal article" date="2007" name="Science">
        <title>Draft genome sequence of the sexually transmitted pathogen Trichomonas vaginalis.</title>
        <authorList>
            <person name="Carlton J.M."/>
            <person name="Hirt R.P."/>
            <person name="Silva J.C."/>
            <person name="Delcher A.L."/>
            <person name="Schatz M."/>
            <person name="Zhao Q."/>
            <person name="Wortman J.R."/>
            <person name="Bidwell S.L."/>
            <person name="Alsmark U.C.M."/>
            <person name="Besteiro S."/>
            <person name="Sicheritz-Ponten T."/>
            <person name="Noel C.J."/>
            <person name="Dacks J.B."/>
            <person name="Foster P.G."/>
            <person name="Simillion C."/>
            <person name="Van de Peer Y."/>
            <person name="Miranda-Saavedra D."/>
            <person name="Barton G.J."/>
            <person name="Westrop G.D."/>
            <person name="Mueller S."/>
            <person name="Dessi D."/>
            <person name="Fiori P.L."/>
            <person name="Ren Q."/>
            <person name="Paulsen I."/>
            <person name="Zhang H."/>
            <person name="Bastida-Corcuera F.D."/>
            <person name="Simoes-Barbosa A."/>
            <person name="Brown M.T."/>
            <person name="Hayes R.D."/>
            <person name="Mukherjee M."/>
            <person name="Okumura C.Y."/>
            <person name="Schneider R."/>
            <person name="Smith A.J."/>
            <person name="Vanacova S."/>
            <person name="Villalvazo M."/>
            <person name="Haas B.J."/>
            <person name="Pertea M."/>
            <person name="Feldblyum T.V."/>
            <person name="Utterback T.R."/>
            <person name="Shu C.L."/>
            <person name="Osoegawa K."/>
            <person name="de Jong P.J."/>
            <person name="Hrdy I."/>
            <person name="Horvathova L."/>
            <person name="Zubacova Z."/>
            <person name="Dolezal P."/>
            <person name="Malik S.B."/>
            <person name="Logsdon J.M. Jr."/>
            <person name="Henze K."/>
            <person name="Gupta A."/>
            <person name="Wang C.C."/>
            <person name="Dunne R.L."/>
            <person name="Upcroft J.A."/>
            <person name="Upcroft P."/>
            <person name="White O."/>
            <person name="Salzberg S.L."/>
            <person name="Tang P."/>
            <person name="Chiu C.-H."/>
            <person name="Lee Y.-S."/>
            <person name="Embley T.M."/>
            <person name="Coombs G.H."/>
            <person name="Mottram J.C."/>
            <person name="Tachezy J."/>
            <person name="Fraser-Liggett C.M."/>
            <person name="Johnson P.J."/>
        </authorList>
    </citation>
    <scope>NUCLEOTIDE SEQUENCE [LARGE SCALE GENOMIC DNA]</scope>
    <source>
        <strain evidence="4">G3</strain>
    </source>
</reference>
<evidence type="ECO:0000256" key="1">
    <source>
        <dbReference type="ARBA" id="ARBA00007661"/>
    </source>
</evidence>
<dbReference type="EMBL" id="DS113226">
    <property type="protein sequence ID" value="EAY17785.1"/>
    <property type="molecule type" value="Genomic_DNA"/>
</dbReference>
<dbReference type="InterPro" id="IPR004553">
    <property type="entry name" value="HMG_CoA_Rdtase_bac-typ"/>
</dbReference>
<evidence type="ECO:0000313" key="4">
    <source>
        <dbReference type="EMBL" id="EAY17785.1"/>
    </source>
</evidence>
<dbReference type="InterPro" id="IPR023074">
    <property type="entry name" value="HMG_CoA_Rdtase_cat_sf"/>
</dbReference>
<dbReference type="InterPro" id="IPR002202">
    <property type="entry name" value="HMG_CoA_Rdtase"/>
</dbReference>
<dbReference type="CDD" id="cd00644">
    <property type="entry name" value="HMG-CoA_reductase_classII"/>
    <property type="match status" value="1"/>
</dbReference>
<dbReference type="PROSITE" id="PS50065">
    <property type="entry name" value="HMG_COA_REDUCTASE_4"/>
    <property type="match status" value="1"/>
</dbReference>
<dbReference type="InterPro" id="IPR009023">
    <property type="entry name" value="HMG_CoA_Rdtase_NAD(P)-bd_sf"/>
</dbReference>
<dbReference type="Gene3D" id="3.90.770.10">
    <property type="entry name" value="3-hydroxy-3-methylglutaryl-coenzyme A Reductase, Chain A, domain 2"/>
    <property type="match status" value="2"/>
</dbReference>
<dbReference type="GO" id="GO:0004420">
    <property type="term" value="F:hydroxymethylglutaryl-CoA reductase (NADPH) activity"/>
    <property type="evidence" value="ECO:0007669"/>
    <property type="project" value="InterPro"/>
</dbReference>
<comment type="subcellular location">
    <subcellularLocation>
        <location evidence="3">Endoplasmic reticulum membrane</location>
        <topology evidence="3">Multi-pass membrane protein</topology>
    </subcellularLocation>
</comment>
<keyword evidence="5" id="KW-1185">Reference proteome</keyword>
<dbReference type="InterPro" id="IPR009029">
    <property type="entry name" value="HMG_CoA_Rdtase_sub-bd_dom_sf"/>
</dbReference>
<dbReference type="SUPFAM" id="SSF56542">
    <property type="entry name" value="Substrate-binding domain of HMG-CoA reductase"/>
    <property type="match status" value="1"/>
</dbReference>